<comment type="similarity">
    <text evidence="6">Belongs to the DEAD box helicase family.</text>
</comment>
<dbReference type="CDD" id="cd12252">
    <property type="entry name" value="RRM_DbpA"/>
    <property type="match status" value="1"/>
</dbReference>
<dbReference type="InterPro" id="IPR011545">
    <property type="entry name" value="DEAD/DEAH_box_helicase_dom"/>
</dbReference>
<dbReference type="AlphaFoldDB" id="A0A916NID0"/>
<keyword evidence="5 6" id="KW-0067">ATP-binding</keyword>
<dbReference type="EC" id="3.6.4.13" evidence="1"/>
<dbReference type="RefSeq" id="WP_258542825.1">
    <property type="nucleotide sequence ID" value="NZ_OU015584.1"/>
</dbReference>
<keyword evidence="2 6" id="KW-0547">Nucleotide-binding</keyword>
<dbReference type="PROSITE" id="PS00039">
    <property type="entry name" value="DEAD_ATP_HELICASE"/>
    <property type="match status" value="1"/>
</dbReference>
<dbReference type="Pfam" id="PF00271">
    <property type="entry name" value="Helicase_C"/>
    <property type="match status" value="1"/>
</dbReference>
<evidence type="ECO:0000256" key="4">
    <source>
        <dbReference type="ARBA" id="ARBA00022806"/>
    </source>
</evidence>
<feature type="region of interest" description="Disordered" evidence="7">
    <location>
        <begin position="439"/>
        <end position="474"/>
    </location>
</feature>
<dbReference type="GO" id="GO:0005840">
    <property type="term" value="C:ribosome"/>
    <property type="evidence" value="ECO:0007669"/>
    <property type="project" value="TreeGrafter"/>
</dbReference>
<reference evidence="10" key="1">
    <citation type="submission" date="2021-04" db="EMBL/GenBank/DDBJ databases">
        <authorList>
            <person name="Rodrigo-Torres L."/>
            <person name="Arahal R. D."/>
            <person name="Lucena T."/>
        </authorList>
    </citation>
    <scope>NUCLEOTIDE SEQUENCE</scope>
    <source>
        <strain evidence="10">AS29M-1</strain>
    </source>
</reference>
<dbReference type="PANTHER" id="PTHR47963:SF8">
    <property type="entry name" value="ATP-DEPENDENT RNA HELICASE DEAD"/>
    <property type="match status" value="1"/>
</dbReference>
<dbReference type="SMART" id="SM00490">
    <property type="entry name" value="HELICc"/>
    <property type="match status" value="1"/>
</dbReference>
<accession>A0A916NID0</accession>
<dbReference type="Gene3D" id="3.30.70.330">
    <property type="match status" value="1"/>
</dbReference>
<gene>
    <name evidence="10" type="primary">deaD</name>
    <name evidence="10" type="ORF">CRYO30217_02607</name>
</gene>
<evidence type="ECO:0000259" key="9">
    <source>
        <dbReference type="SMART" id="SM00490"/>
    </source>
</evidence>
<sequence length="593" mass="66750">MKFSEIGLSEETLSALNDLGFEKPTQIQEEAIPQLLETERDLVGLAQTGTGKTASFGLPMIEKVDFNKSHVQALVIAPTRELCVQISKDIQDFAKYHKNAKVATIYGGASIDKQAREIKRGAQIVSATPGRLIDMIKRRLVNLKDVEIVVLDEADEMLNMGFKEDIDSILDGTPEDKSVWLFSATMPKDVAKIAKTYMENPIEITVGSKNSSNENITHEYYCVQNRNRYYALKRVLDINPNIYGLVFCRTKRETQEVADKLMRDGYNAEPLHGDLSQMQRDKVMEKFRDKTLQILVATDVAARGIDVDDITHVINYNLPDDIENYTHRSGRTARAGKHGVSLVFVTPKEVYRIKQVEKVIQKKFSLEEVPSGEDICREQLFALVDNIKRIEIKEDQIDDYLPTIMELFEDYSKEELIKRFVGAEFNKFLEYYERSGDLNADPKGKDEGRGRDRGRDRDGGRGRDRGRGRGKGRDDNKERFFVNLGLSAGLNKGAIVRLVCNETGISSADIGRIDLFNEFSFFDADPQHKDVILDRGANMDYDGKRMKIELAGKGGGGKSKGKRGGKDRSRGGDQPTGKRRSGGKKGGRRKGRK</sequence>
<dbReference type="Pfam" id="PF00270">
    <property type="entry name" value="DEAD"/>
    <property type="match status" value="1"/>
</dbReference>
<dbReference type="PANTHER" id="PTHR47963">
    <property type="entry name" value="DEAD-BOX ATP-DEPENDENT RNA HELICASE 47, MITOCHONDRIAL"/>
    <property type="match status" value="1"/>
</dbReference>
<feature type="domain" description="Helicase C-terminal" evidence="9">
    <location>
        <begin position="255"/>
        <end position="336"/>
    </location>
</feature>
<dbReference type="GO" id="GO:0016787">
    <property type="term" value="F:hydrolase activity"/>
    <property type="evidence" value="ECO:0007669"/>
    <property type="project" value="UniProtKB-KW"/>
</dbReference>
<keyword evidence="4 6" id="KW-0347">Helicase</keyword>
<dbReference type="InterPro" id="IPR005580">
    <property type="entry name" value="DbpA/CsdA_RNA-bd_dom"/>
</dbReference>
<dbReference type="InterPro" id="IPR027417">
    <property type="entry name" value="P-loop_NTPase"/>
</dbReference>
<feature type="compositionally biased region" description="Basic residues" evidence="7">
    <location>
        <begin position="577"/>
        <end position="593"/>
    </location>
</feature>
<evidence type="ECO:0000259" key="8">
    <source>
        <dbReference type="SMART" id="SM00487"/>
    </source>
</evidence>
<dbReference type="GO" id="GO:0005524">
    <property type="term" value="F:ATP binding"/>
    <property type="evidence" value="ECO:0007669"/>
    <property type="project" value="UniProtKB-KW"/>
</dbReference>
<organism evidence="10 11">
    <name type="scientific">Parvicella tangerina</name>
    <dbReference type="NCBI Taxonomy" id="2829795"/>
    <lineage>
        <taxon>Bacteria</taxon>
        <taxon>Pseudomonadati</taxon>
        <taxon>Bacteroidota</taxon>
        <taxon>Flavobacteriia</taxon>
        <taxon>Flavobacteriales</taxon>
        <taxon>Parvicellaceae</taxon>
        <taxon>Parvicella</taxon>
    </lineage>
</organism>
<dbReference type="KEGG" id="ptan:CRYO30217_02607"/>
<dbReference type="Pfam" id="PF03880">
    <property type="entry name" value="DbpA"/>
    <property type="match status" value="1"/>
</dbReference>
<dbReference type="CDD" id="cd00268">
    <property type="entry name" value="DEADc"/>
    <property type="match status" value="1"/>
</dbReference>
<evidence type="ECO:0000256" key="2">
    <source>
        <dbReference type="ARBA" id="ARBA00022741"/>
    </source>
</evidence>
<dbReference type="Proteomes" id="UP000683507">
    <property type="component" value="Chromosome"/>
</dbReference>
<dbReference type="GO" id="GO:0033592">
    <property type="term" value="F:RNA strand annealing activity"/>
    <property type="evidence" value="ECO:0007669"/>
    <property type="project" value="TreeGrafter"/>
</dbReference>
<dbReference type="Gene3D" id="3.40.50.300">
    <property type="entry name" value="P-loop containing nucleotide triphosphate hydrolases"/>
    <property type="match status" value="2"/>
</dbReference>
<dbReference type="InterPro" id="IPR014001">
    <property type="entry name" value="Helicase_ATP-bd"/>
</dbReference>
<dbReference type="GO" id="GO:0003724">
    <property type="term" value="F:RNA helicase activity"/>
    <property type="evidence" value="ECO:0007669"/>
    <property type="project" value="UniProtKB-EC"/>
</dbReference>
<proteinExistence type="inferred from homology"/>
<evidence type="ECO:0000256" key="5">
    <source>
        <dbReference type="ARBA" id="ARBA00022840"/>
    </source>
</evidence>
<dbReference type="InterPro" id="IPR001650">
    <property type="entry name" value="Helicase_C-like"/>
</dbReference>
<dbReference type="InterPro" id="IPR050547">
    <property type="entry name" value="DEAD_box_RNA_helicases"/>
</dbReference>
<feature type="region of interest" description="Disordered" evidence="7">
    <location>
        <begin position="549"/>
        <end position="593"/>
    </location>
</feature>
<dbReference type="SMART" id="SM00487">
    <property type="entry name" value="DEXDc"/>
    <property type="match status" value="1"/>
</dbReference>
<name>A0A916NID0_9FLAO</name>
<evidence type="ECO:0000256" key="6">
    <source>
        <dbReference type="RuleBase" id="RU000492"/>
    </source>
</evidence>
<keyword evidence="11" id="KW-1185">Reference proteome</keyword>
<dbReference type="InterPro" id="IPR000629">
    <property type="entry name" value="RNA-helicase_DEAD-box_CS"/>
</dbReference>
<evidence type="ECO:0000256" key="1">
    <source>
        <dbReference type="ARBA" id="ARBA00012552"/>
    </source>
</evidence>
<dbReference type="EMBL" id="OU015584">
    <property type="protein sequence ID" value="CAG5084948.1"/>
    <property type="molecule type" value="Genomic_DNA"/>
</dbReference>
<evidence type="ECO:0000256" key="3">
    <source>
        <dbReference type="ARBA" id="ARBA00022801"/>
    </source>
</evidence>
<keyword evidence="3 6" id="KW-0378">Hydrolase</keyword>
<dbReference type="CDD" id="cd18787">
    <property type="entry name" value="SF2_C_DEAD"/>
    <property type="match status" value="1"/>
</dbReference>
<protein>
    <recommendedName>
        <fullName evidence="1">RNA helicase</fullName>
        <ecNumber evidence="1">3.6.4.13</ecNumber>
    </recommendedName>
</protein>
<dbReference type="GO" id="GO:0005829">
    <property type="term" value="C:cytosol"/>
    <property type="evidence" value="ECO:0007669"/>
    <property type="project" value="TreeGrafter"/>
</dbReference>
<evidence type="ECO:0000256" key="7">
    <source>
        <dbReference type="SAM" id="MobiDB-lite"/>
    </source>
</evidence>
<dbReference type="InterPro" id="IPR044742">
    <property type="entry name" value="DEAD/DEAH_RhlB"/>
</dbReference>
<evidence type="ECO:0000313" key="10">
    <source>
        <dbReference type="EMBL" id="CAG5084948.1"/>
    </source>
</evidence>
<evidence type="ECO:0000313" key="11">
    <source>
        <dbReference type="Proteomes" id="UP000683507"/>
    </source>
</evidence>
<dbReference type="InterPro" id="IPR012677">
    <property type="entry name" value="Nucleotide-bd_a/b_plait_sf"/>
</dbReference>
<dbReference type="SUPFAM" id="SSF52540">
    <property type="entry name" value="P-loop containing nucleoside triphosphate hydrolases"/>
    <property type="match status" value="1"/>
</dbReference>
<dbReference type="GO" id="GO:0009409">
    <property type="term" value="P:response to cold"/>
    <property type="evidence" value="ECO:0007669"/>
    <property type="project" value="TreeGrafter"/>
</dbReference>
<feature type="domain" description="Helicase ATP-binding" evidence="8">
    <location>
        <begin position="20"/>
        <end position="219"/>
    </location>
</feature>